<gene>
    <name evidence="1" type="ORF">FRUB_08110</name>
</gene>
<reference evidence="2" key="1">
    <citation type="submission" date="2017-06" db="EMBL/GenBank/DDBJ databases">
        <title>Genome analysis of Fimbriiglobus ruber SP5, the first member of the order Planctomycetales with confirmed chitinolytic capability.</title>
        <authorList>
            <person name="Ravin N.V."/>
            <person name="Rakitin A.L."/>
            <person name="Ivanova A.A."/>
            <person name="Beletsky A.V."/>
            <person name="Kulichevskaya I.S."/>
            <person name="Mardanov A.V."/>
            <person name="Dedysh S.N."/>
        </authorList>
    </citation>
    <scope>NUCLEOTIDE SEQUENCE [LARGE SCALE GENOMIC DNA]</scope>
    <source>
        <strain evidence="2">SP5</strain>
    </source>
</reference>
<dbReference type="AlphaFoldDB" id="A0A225DHI0"/>
<protein>
    <submittedName>
        <fullName evidence="1">Uncharacterized protein</fullName>
    </submittedName>
</protein>
<sequence>MLILLPTGTGGEGEPRRGAALTLLSDHRADLIRECTAVAIRIALEQGEVCAVVPIPVDIPSKLVGCVGRELADAGILRRDGYRNSTRPAAHARPLSVWRLADASAAIDRLAALRTTR</sequence>
<proteinExistence type="predicted"/>
<name>A0A225DHI0_9BACT</name>
<comment type="caution">
    <text evidence="1">The sequence shown here is derived from an EMBL/GenBank/DDBJ whole genome shotgun (WGS) entry which is preliminary data.</text>
</comment>
<dbReference type="Proteomes" id="UP000214646">
    <property type="component" value="Unassembled WGS sequence"/>
</dbReference>
<organism evidence="1 2">
    <name type="scientific">Fimbriiglobus ruber</name>
    <dbReference type="NCBI Taxonomy" id="1908690"/>
    <lineage>
        <taxon>Bacteria</taxon>
        <taxon>Pseudomonadati</taxon>
        <taxon>Planctomycetota</taxon>
        <taxon>Planctomycetia</taxon>
        <taxon>Gemmatales</taxon>
        <taxon>Gemmataceae</taxon>
        <taxon>Fimbriiglobus</taxon>
    </lineage>
</organism>
<dbReference type="EMBL" id="NIDE01000017">
    <property type="protein sequence ID" value="OWK35547.1"/>
    <property type="molecule type" value="Genomic_DNA"/>
</dbReference>
<accession>A0A225DHI0</accession>
<evidence type="ECO:0000313" key="1">
    <source>
        <dbReference type="EMBL" id="OWK35547.1"/>
    </source>
</evidence>
<evidence type="ECO:0000313" key="2">
    <source>
        <dbReference type="Proteomes" id="UP000214646"/>
    </source>
</evidence>
<keyword evidence="2" id="KW-1185">Reference proteome</keyword>
<dbReference type="RefSeq" id="WP_143393762.1">
    <property type="nucleotide sequence ID" value="NZ_NIDE01000017.1"/>
</dbReference>